<name>X1SVZ4_9ZZZZ</name>
<evidence type="ECO:0000313" key="1">
    <source>
        <dbReference type="EMBL" id="GAI83321.1"/>
    </source>
</evidence>
<gene>
    <name evidence="1" type="ORF">S12H4_23317</name>
</gene>
<proteinExistence type="predicted"/>
<feature type="non-terminal residue" evidence="1">
    <location>
        <position position="134"/>
    </location>
</feature>
<protein>
    <submittedName>
        <fullName evidence="1">Uncharacterized protein</fullName>
    </submittedName>
</protein>
<dbReference type="EMBL" id="BARW01012359">
    <property type="protein sequence ID" value="GAI83321.1"/>
    <property type="molecule type" value="Genomic_DNA"/>
</dbReference>
<reference evidence="1" key="1">
    <citation type="journal article" date="2014" name="Front. Microbiol.">
        <title>High frequency of phylogenetically diverse reductive dehalogenase-homologous genes in deep subseafloor sedimentary metagenomes.</title>
        <authorList>
            <person name="Kawai M."/>
            <person name="Futagami T."/>
            <person name="Toyoda A."/>
            <person name="Takaki Y."/>
            <person name="Nishi S."/>
            <person name="Hori S."/>
            <person name="Arai W."/>
            <person name="Tsubouchi T."/>
            <person name="Morono Y."/>
            <person name="Uchiyama I."/>
            <person name="Ito T."/>
            <person name="Fujiyama A."/>
            <person name="Inagaki F."/>
            <person name="Takami H."/>
        </authorList>
    </citation>
    <scope>NUCLEOTIDE SEQUENCE</scope>
    <source>
        <strain evidence="1">Expedition CK06-06</strain>
    </source>
</reference>
<organism evidence="1">
    <name type="scientific">marine sediment metagenome</name>
    <dbReference type="NCBI Taxonomy" id="412755"/>
    <lineage>
        <taxon>unclassified sequences</taxon>
        <taxon>metagenomes</taxon>
        <taxon>ecological metagenomes</taxon>
    </lineage>
</organism>
<sequence>MNVIGGEAAILEVILKHLEENIQDGRRIHRHKKSTILRYIRTLFLLPAFDMERPRDLNGYERKTLGVVTSQDKKQVRYRTTDRFLRDLTSLEIGEDMSIALLDCYFKTFYGVEGMPVYIDGHFKAVWTLKNIPR</sequence>
<dbReference type="AlphaFoldDB" id="X1SVZ4"/>
<comment type="caution">
    <text evidence="1">The sequence shown here is derived from an EMBL/GenBank/DDBJ whole genome shotgun (WGS) entry which is preliminary data.</text>
</comment>
<accession>X1SVZ4</accession>